<dbReference type="Proteomes" id="UP000736672">
    <property type="component" value="Unassembled WGS sequence"/>
</dbReference>
<sequence>MTGDGRGDYVSVDPNNRRLNLWHNRCWPLESSDDGSSGGSDQVTWRDIDCTSPGANDATVEPSFRWNTLRASEAWEDALDVWRAKRGSTNFNFSIIITNYFHSNDLKNCGNMMEENNCYQTVDCDEDYGGAAPFLVLNSLIVLSQTFWNIINLFGDAATDVKGSIGVFAKTFAPPERKDGLGLYVILDIVAMGYASIMAPFWNRWARNLDWSKRNSDDFDTIKDLVNDMTYQGITLAKDLITQEDKDIDPEALLEDQVSGITRAWRGGMQSYAKTLFNGSDASIKRMSKLMASGKLLDPLSQLDNAVGINLELEKTLYGMLVPLAWRVAGRDLNPFILDSGRSCQDAPNDEWIKNVLGKDTRNDRIICDKGKNRAYYLIGAVDPSKNCPKAEWDEETAECKDFEDLPGFGELGTRVGQSDEDADSSSKDWGLLSAEDIVFGSLAAFKANGYKNTPESKPRGEWNSLDQWEETLDALVDNDIRAPYFFDLPVCNAVDAFLNYKLEGEGETSKKNRKYYFPCNEVIDWDIPDWDA</sequence>
<dbReference type="OrthoDB" id="1046782at2759"/>
<keyword evidence="3" id="KW-1185">Reference proteome</keyword>
<dbReference type="AlphaFoldDB" id="A0A9P9K9B1"/>
<accession>A0A9P9K9B1</accession>
<name>A0A9P9K9B1_FUSSL</name>
<keyword evidence="1" id="KW-0812">Transmembrane</keyword>
<feature type="transmembrane region" description="Helical" evidence="1">
    <location>
        <begin position="181"/>
        <end position="202"/>
    </location>
</feature>
<proteinExistence type="predicted"/>
<comment type="caution">
    <text evidence="2">The sequence shown here is derived from an EMBL/GenBank/DDBJ whole genome shotgun (WGS) entry which is preliminary data.</text>
</comment>
<keyword evidence="1" id="KW-0472">Membrane</keyword>
<evidence type="ECO:0000256" key="1">
    <source>
        <dbReference type="SAM" id="Phobius"/>
    </source>
</evidence>
<reference evidence="2" key="1">
    <citation type="journal article" date="2021" name="Nat. Commun.">
        <title>Genetic determinants of endophytism in the Arabidopsis root mycobiome.</title>
        <authorList>
            <person name="Mesny F."/>
            <person name="Miyauchi S."/>
            <person name="Thiergart T."/>
            <person name="Pickel B."/>
            <person name="Atanasova L."/>
            <person name="Karlsson M."/>
            <person name="Huettel B."/>
            <person name="Barry K.W."/>
            <person name="Haridas S."/>
            <person name="Chen C."/>
            <person name="Bauer D."/>
            <person name="Andreopoulos W."/>
            <person name="Pangilinan J."/>
            <person name="LaButti K."/>
            <person name="Riley R."/>
            <person name="Lipzen A."/>
            <person name="Clum A."/>
            <person name="Drula E."/>
            <person name="Henrissat B."/>
            <person name="Kohler A."/>
            <person name="Grigoriev I.V."/>
            <person name="Martin F.M."/>
            <person name="Hacquard S."/>
        </authorList>
    </citation>
    <scope>NUCLEOTIDE SEQUENCE</scope>
    <source>
        <strain evidence="2">FSSC 5 MPI-SDFR-AT-0091</strain>
    </source>
</reference>
<gene>
    <name evidence="2" type="ORF">B0J15DRAFT_549728</name>
</gene>
<organism evidence="2 3">
    <name type="scientific">Fusarium solani</name>
    <name type="common">Filamentous fungus</name>
    <dbReference type="NCBI Taxonomy" id="169388"/>
    <lineage>
        <taxon>Eukaryota</taxon>
        <taxon>Fungi</taxon>
        <taxon>Dikarya</taxon>
        <taxon>Ascomycota</taxon>
        <taxon>Pezizomycotina</taxon>
        <taxon>Sordariomycetes</taxon>
        <taxon>Hypocreomycetidae</taxon>
        <taxon>Hypocreales</taxon>
        <taxon>Nectriaceae</taxon>
        <taxon>Fusarium</taxon>
        <taxon>Fusarium solani species complex</taxon>
    </lineage>
</organism>
<protein>
    <submittedName>
        <fullName evidence="2">Uncharacterized protein</fullName>
    </submittedName>
</protein>
<keyword evidence="1" id="KW-1133">Transmembrane helix</keyword>
<evidence type="ECO:0000313" key="2">
    <source>
        <dbReference type="EMBL" id="KAH7252988.1"/>
    </source>
</evidence>
<evidence type="ECO:0000313" key="3">
    <source>
        <dbReference type="Proteomes" id="UP000736672"/>
    </source>
</evidence>
<dbReference type="EMBL" id="JAGTJS010000011">
    <property type="protein sequence ID" value="KAH7252988.1"/>
    <property type="molecule type" value="Genomic_DNA"/>
</dbReference>